<organism evidence="1 2">
    <name type="scientific">Oenococcus oeni</name>
    <name type="common">Leuconostoc oenos</name>
    <dbReference type="NCBI Taxonomy" id="1247"/>
    <lineage>
        <taxon>Bacteria</taxon>
        <taxon>Bacillati</taxon>
        <taxon>Bacillota</taxon>
        <taxon>Bacilli</taxon>
        <taxon>Lactobacillales</taxon>
        <taxon>Lactobacillaceae</taxon>
        <taxon>Oenococcus</taxon>
    </lineage>
</organism>
<comment type="caution">
    <text evidence="1">The sequence shown here is derived from an EMBL/GenBank/DDBJ whole genome shotgun (WGS) entry which is preliminary data.</text>
</comment>
<protein>
    <submittedName>
        <fullName evidence="1">Uncharacterized protein</fullName>
    </submittedName>
</protein>
<sequence>MNLFQENKFFSAYSINDSIKIYFRVKNNLSADHFFISKLLSTIPRLKNLPFAELNKTEMGNLNFSHA</sequence>
<accession>A0A6N4A712</accession>
<gene>
    <name evidence="1" type="ORF">ATX59_07255</name>
</gene>
<dbReference type="AlphaFoldDB" id="A0A6N4A712"/>
<dbReference type="EMBL" id="MLOK01000047">
    <property type="protein sequence ID" value="OIM20892.1"/>
    <property type="molecule type" value="Genomic_DNA"/>
</dbReference>
<evidence type="ECO:0000313" key="2">
    <source>
        <dbReference type="Proteomes" id="UP000181728"/>
    </source>
</evidence>
<dbReference type="Proteomes" id="UP000181728">
    <property type="component" value="Unassembled WGS sequence"/>
</dbReference>
<reference evidence="1 2" key="1">
    <citation type="journal article" date="2016" name="BMC Genomics">
        <title>Consensus pan-genome assembly of the specialised wine bacterium Oenococcus oeni.</title>
        <authorList>
            <person name="Sternes P.R."/>
            <person name="Borneman A.R."/>
        </authorList>
    </citation>
    <scope>NUCLEOTIDE SEQUENCE [LARGE SCALE GENOMIC DNA]</scope>
    <source>
        <strain evidence="1 2">AWRIB661</strain>
    </source>
</reference>
<name>A0A6N4A712_OENOE</name>
<evidence type="ECO:0000313" key="1">
    <source>
        <dbReference type="EMBL" id="OIM20892.1"/>
    </source>
</evidence>
<proteinExistence type="predicted"/>